<keyword evidence="2" id="KW-1185">Reference proteome</keyword>
<evidence type="ECO:0008006" key="3">
    <source>
        <dbReference type="Google" id="ProtNLM"/>
    </source>
</evidence>
<dbReference type="Gene3D" id="3.30.70.2330">
    <property type="match status" value="1"/>
</dbReference>
<protein>
    <recommendedName>
        <fullName evidence="3">HIRAN domain-containing protein</fullName>
    </recommendedName>
</protein>
<accession>A0A1V6M335</accession>
<dbReference type="RefSeq" id="WP_070066026.1">
    <property type="nucleotide sequence ID" value="NZ_MJUW02000019.1"/>
</dbReference>
<organism evidence="1 2">
    <name type="scientific">Candidatus Brocadia sapporoensis</name>
    <dbReference type="NCBI Taxonomy" id="392547"/>
    <lineage>
        <taxon>Bacteria</taxon>
        <taxon>Pseudomonadati</taxon>
        <taxon>Planctomycetota</taxon>
        <taxon>Candidatus Brocadiia</taxon>
        <taxon>Candidatus Brocadiales</taxon>
        <taxon>Candidatus Brocadiaceae</taxon>
        <taxon>Candidatus Brocadia</taxon>
    </lineage>
</organism>
<evidence type="ECO:0000313" key="2">
    <source>
        <dbReference type="Proteomes" id="UP000242219"/>
    </source>
</evidence>
<reference evidence="1 2" key="1">
    <citation type="journal article" date="2016" name="Genome Announc.">
        <title>Draft Genome Sequence of the Anaerobic Ammonium-Oxidizing Bacterium 'Candidatus Brocadia sp. 40'.</title>
        <authorList>
            <person name="Ali M."/>
            <person name="Haroon M.F."/>
            <person name="Narita Y."/>
            <person name="Zhang L."/>
            <person name="Rangel Shaw D."/>
            <person name="Okabe S."/>
            <person name="Saikaly P.E."/>
        </authorList>
    </citation>
    <scope>NUCLEOTIDE SEQUENCE [LARGE SCALE GENOMIC DNA]</scope>
    <source>
        <strain evidence="1 2">40</strain>
    </source>
</reference>
<name>A0A1V6M335_9BACT</name>
<dbReference type="EMBL" id="MJUW02000019">
    <property type="protein sequence ID" value="OQD46803.1"/>
    <property type="molecule type" value="Genomic_DNA"/>
</dbReference>
<dbReference type="Proteomes" id="UP000242219">
    <property type="component" value="Unassembled WGS sequence"/>
</dbReference>
<sequence>MIRLKTNEALVDEQGSNDNVVILVHESDNQHDEKTIAIETESFGMLGYVKRSAAKVTCTYY</sequence>
<dbReference type="AlphaFoldDB" id="A0A1V6M335"/>
<gene>
    <name evidence="1" type="ORF">BIY37_01260</name>
</gene>
<evidence type="ECO:0000313" key="1">
    <source>
        <dbReference type="EMBL" id="OQD46803.1"/>
    </source>
</evidence>
<proteinExistence type="predicted"/>
<comment type="caution">
    <text evidence="1">The sequence shown here is derived from an EMBL/GenBank/DDBJ whole genome shotgun (WGS) entry which is preliminary data.</text>
</comment>